<organism evidence="2 3">
    <name type="scientific">Pseudoalteromonas haloplanktis</name>
    <name type="common">Alteromonas haloplanktis</name>
    <dbReference type="NCBI Taxonomy" id="228"/>
    <lineage>
        <taxon>Bacteria</taxon>
        <taxon>Pseudomonadati</taxon>
        <taxon>Pseudomonadota</taxon>
        <taxon>Gammaproteobacteria</taxon>
        <taxon>Alteromonadales</taxon>
        <taxon>Pseudoalteromonadaceae</taxon>
        <taxon>Pseudoalteromonas</taxon>
    </lineage>
</organism>
<evidence type="ECO:0000256" key="1">
    <source>
        <dbReference type="SAM" id="MobiDB-lite"/>
    </source>
</evidence>
<keyword evidence="3" id="KW-1185">Reference proteome</keyword>
<evidence type="ECO:0000313" key="3">
    <source>
        <dbReference type="Proteomes" id="UP001152447"/>
    </source>
</evidence>
<protein>
    <recommendedName>
        <fullName evidence="4">Orphan protein</fullName>
    </recommendedName>
</protein>
<evidence type="ECO:0000313" key="2">
    <source>
        <dbReference type="EMBL" id="CAH9059913.1"/>
    </source>
</evidence>
<dbReference type="Proteomes" id="UP001152447">
    <property type="component" value="Unassembled WGS sequence"/>
</dbReference>
<dbReference type="RefSeq" id="WP_262976807.1">
    <property type="nucleotide sequence ID" value="NZ_CAMAPB010000030.1"/>
</dbReference>
<feature type="region of interest" description="Disordered" evidence="1">
    <location>
        <begin position="13"/>
        <end position="36"/>
    </location>
</feature>
<dbReference type="EMBL" id="CAMAPB010000030">
    <property type="protein sequence ID" value="CAH9059913.1"/>
    <property type="molecule type" value="Genomic_DNA"/>
</dbReference>
<gene>
    <name evidence="2" type="ORF">PSEHALCIP103_02166</name>
</gene>
<feature type="compositionally biased region" description="Acidic residues" evidence="1">
    <location>
        <begin position="27"/>
        <end position="36"/>
    </location>
</feature>
<sequence>MKISTASIQYQASNYNNQSLIETEPQPTDDESQEEPDYVLSEFLDAKVQKYSEDNATFAEQY</sequence>
<name>A0A9W4QZF2_PSEHA</name>
<comment type="caution">
    <text evidence="2">The sequence shown here is derived from an EMBL/GenBank/DDBJ whole genome shotgun (WGS) entry which is preliminary data.</text>
</comment>
<accession>A0A9W4QZF2</accession>
<reference evidence="2" key="1">
    <citation type="submission" date="2022-07" db="EMBL/GenBank/DDBJ databases">
        <authorList>
            <person name="Criscuolo A."/>
        </authorList>
    </citation>
    <scope>NUCLEOTIDE SEQUENCE</scope>
    <source>
        <strain evidence="2">CIP103197</strain>
    </source>
</reference>
<dbReference type="AlphaFoldDB" id="A0A9W4QZF2"/>
<evidence type="ECO:0008006" key="4">
    <source>
        <dbReference type="Google" id="ProtNLM"/>
    </source>
</evidence>
<proteinExistence type="predicted"/>